<keyword evidence="1" id="KW-0813">Transport</keyword>
<dbReference type="Proteomes" id="UP000604046">
    <property type="component" value="Unassembled WGS sequence"/>
</dbReference>
<keyword evidence="1" id="KW-0653">Protein transport</keyword>
<gene>
    <name evidence="4" type="primary">TIM50</name>
    <name evidence="4" type="ORF">SNAT2548_LOCUS32408</name>
</gene>
<comment type="subunit">
    <text evidence="1">Component of the TIM23 complex.</text>
</comment>
<keyword evidence="1" id="KW-0496">Mitochondrion</keyword>
<proteinExistence type="inferred from homology"/>
<evidence type="ECO:0000313" key="4">
    <source>
        <dbReference type="EMBL" id="CAE7569790.1"/>
    </source>
</evidence>
<dbReference type="InterPro" id="IPR023214">
    <property type="entry name" value="HAD_sf"/>
</dbReference>
<evidence type="ECO:0000313" key="5">
    <source>
        <dbReference type="Proteomes" id="UP000604046"/>
    </source>
</evidence>
<keyword evidence="1" id="KW-0809">Transit peptide</keyword>
<dbReference type="PANTHER" id="PTHR12210">
    <property type="entry name" value="DULLARD PROTEIN PHOSPHATASE"/>
    <property type="match status" value="1"/>
</dbReference>
<comment type="caution">
    <text evidence="4">The sequence shown here is derived from an EMBL/GenBank/DDBJ whole genome shotgun (WGS) entry which is preliminary data.</text>
</comment>
<comment type="function">
    <text evidence="1">Essential component of the TIM23 complex, a complex that mediates the translocation of transit peptide-containing proteins across the mitochondrial inner membrane.</text>
</comment>
<dbReference type="PROSITE" id="PS50969">
    <property type="entry name" value="FCP1"/>
    <property type="match status" value="1"/>
</dbReference>
<dbReference type="GO" id="GO:0015031">
    <property type="term" value="P:protein transport"/>
    <property type="evidence" value="ECO:0007669"/>
    <property type="project" value="UniProtKB-KW"/>
</dbReference>
<dbReference type="InterPro" id="IPR036412">
    <property type="entry name" value="HAD-like_sf"/>
</dbReference>
<evidence type="ECO:0000259" key="3">
    <source>
        <dbReference type="PROSITE" id="PS50969"/>
    </source>
</evidence>
<dbReference type="InterPro" id="IPR050365">
    <property type="entry name" value="TIM50"/>
</dbReference>
<dbReference type="GO" id="GO:0005744">
    <property type="term" value="C:TIM23 mitochondrial import inner membrane translocase complex"/>
    <property type="evidence" value="ECO:0007669"/>
    <property type="project" value="UniProtKB-UniRule"/>
</dbReference>
<dbReference type="Pfam" id="PF03031">
    <property type="entry name" value="NIF"/>
    <property type="match status" value="1"/>
</dbReference>
<accession>A0A812UJA9</accession>
<feature type="region of interest" description="Disordered" evidence="2">
    <location>
        <begin position="302"/>
        <end position="340"/>
    </location>
</feature>
<name>A0A812UJA9_9DINO</name>
<feature type="domain" description="FCP1 homology" evidence="3">
    <location>
        <begin position="119"/>
        <end position="260"/>
    </location>
</feature>
<evidence type="ECO:0000256" key="2">
    <source>
        <dbReference type="SAM" id="MobiDB-lite"/>
    </source>
</evidence>
<evidence type="ECO:0000256" key="1">
    <source>
        <dbReference type="RuleBase" id="RU365079"/>
    </source>
</evidence>
<dbReference type="EMBL" id="CAJNDS010002710">
    <property type="protein sequence ID" value="CAE7569790.1"/>
    <property type="molecule type" value="Genomic_DNA"/>
</dbReference>
<sequence length="365" mass="41014">MRPRPCFIFREASREAERVGDSRKGATLGHGAKEPQSSAHRSSLSQCQFCQVLGAAVGGAGAYAASDSVRGPVDEAVKKLTEAFEDFNDTSREFFENAGDRVLGKRQEPWLLDRQTMKYDEMLPTLVLDLDKVILHLHHESKQGWQVVKRPFADQFFKEICHYYELVIFSDDVFPVALDIVSKWNLPISGVLHRDFCKKKRNHFVKDLSKLGRRLDRTLMIDHDPAAFQLQPANGIVIRPFEGDTSDTELADLLEFLKAAACSPTDLRKFVEKYGGGDQDVGRRYLVQKQEQDKLVESRRSLGRAFGKNPSIGSQPGQPLGMTKEDEAQRDAQGTPNIDLQTVGFLMIRAPDKVPQISETLNPKP</sequence>
<dbReference type="Gene3D" id="3.40.50.1000">
    <property type="entry name" value="HAD superfamily/HAD-like"/>
    <property type="match status" value="1"/>
</dbReference>
<keyword evidence="5" id="KW-1185">Reference proteome</keyword>
<dbReference type="InterPro" id="IPR004274">
    <property type="entry name" value="FCP1_dom"/>
</dbReference>
<comment type="similarity">
    <text evidence="1">Belongs to the TIM50 family.</text>
</comment>
<dbReference type="SMART" id="SM00577">
    <property type="entry name" value="CPDc"/>
    <property type="match status" value="1"/>
</dbReference>
<comment type="subcellular location">
    <subcellularLocation>
        <location evidence="1">Mitochondrion inner membrane</location>
        <topology evidence="1">Single-pass membrane protein</topology>
    </subcellularLocation>
</comment>
<dbReference type="SUPFAM" id="SSF56784">
    <property type="entry name" value="HAD-like"/>
    <property type="match status" value="1"/>
</dbReference>
<dbReference type="OrthoDB" id="445750at2759"/>
<feature type="region of interest" description="Disordered" evidence="2">
    <location>
        <begin position="18"/>
        <end position="40"/>
    </location>
</feature>
<reference evidence="4" key="1">
    <citation type="submission" date="2021-02" db="EMBL/GenBank/DDBJ databases">
        <authorList>
            <person name="Dougan E. K."/>
            <person name="Rhodes N."/>
            <person name="Thang M."/>
            <person name="Chan C."/>
        </authorList>
    </citation>
    <scope>NUCLEOTIDE SEQUENCE</scope>
</reference>
<dbReference type="AlphaFoldDB" id="A0A812UJA9"/>
<protein>
    <recommendedName>
        <fullName evidence="1">Mitochondrial import inner membrane translocase subunit TIM50</fullName>
    </recommendedName>
</protein>
<organism evidence="4 5">
    <name type="scientific">Symbiodinium natans</name>
    <dbReference type="NCBI Taxonomy" id="878477"/>
    <lineage>
        <taxon>Eukaryota</taxon>
        <taxon>Sar</taxon>
        <taxon>Alveolata</taxon>
        <taxon>Dinophyceae</taxon>
        <taxon>Suessiales</taxon>
        <taxon>Symbiodiniaceae</taxon>
        <taxon>Symbiodinium</taxon>
    </lineage>
</organism>
<keyword evidence="1" id="KW-0811">Translocation</keyword>
<dbReference type="CDD" id="cd07521">
    <property type="entry name" value="HAD_FCP1-like"/>
    <property type="match status" value="1"/>
</dbReference>